<protein>
    <submittedName>
        <fullName evidence="2">Tau-tubulin kinase 1</fullName>
    </submittedName>
</protein>
<reference evidence="2" key="1">
    <citation type="submission" date="2016-11" db="UniProtKB">
        <authorList>
            <consortium name="WormBaseParasite"/>
        </authorList>
    </citation>
    <scope>IDENTIFICATION</scope>
</reference>
<organism evidence="1 2">
    <name type="scientific">Heterorhabditis bacteriophora</name>
    <name type="common">Entomopathogenic nematode worm</name>
    <dbReference type="NCBI Taxonomy" id="37862"/>
    <lineage>
        <taxon>Eukaryota</taxon>
        <taxon>Metazoa</taxon>
        <taxon>Ecdysozoa</taxon>
        <taxon>Nematoda</taxon>
        <taxon>Chromadorea</taxon>
        <taxon>Rhabditida</taxon>
        <taxon>Rhabditina</taxon>
        <taxon>Rhabditomorpha</taxon>
        <taxon>Strongyloidea</taxon>
        <taxon>Heterorhabditidae</taxon>
        <taxon>Heterorhabditis</taxon>
    </lineage>
</organism>
<keyword evidence="1" id="KW-1185">Reference proteome</keyword>
<dbReference type="Proteomes" id="UP000095283">
    <property type="component" value="Unplaced"/>
</dbReference>
<proteinExistence type="predicted"/>
<accession>A0A1I7WT93</accession>
<dbReference type="AlphaFoldDB" id="A0A1I7WT93"/>
<name>A0A1I7WT93_HETBA</name>
<evidence type="ECO:0000313" key="1">
    <source>
        <dbReference type="Proteomes" id="UP000095283"/>
    </source>
</evidence>
<evidence type="ECO:0000313" key="2">
    <source>
        <dbReference type="WBParaSite" id="Hba_08420"/>
    </source>
</evidence>
<sequence>MSEADEYTCMIELMSVIISKERRNFPILETTNMYWIGCPEHAPLDWHLKGKNSHMCELDCLESFFYLILDMLGVLPWKGENVKEISLLKKRWSTNMMLSSHSPVDYKSLNGALESLYATLGGVRDWDEPYDFEVEIGKSPREYLVAKIVRTIDKVDFALGELEALEMRTQYKTSEDIQMEMEIRRNALFIDRYIQKDLINEDGQNSEVIISEA</sequence>
<dbReference type="WBParaSite" id="Hba_08420">
    <property type="protein sequence ID" value="Hba_08420"/>
    <property type="gene ID" value="Hba_08420"/>
</dbReference>